<proteinExistence type="predicted"/>
<dbReference type="Proteomes" id="UP000615446">
    <property type="component" value="Unassembled WGS sequence"/>
</dbReference>
<evidence type="ECO:0000313" key="2">
    <source>
        <dbReference type="Proteomes" id="UP000615446"/>
    </source>
</evidence>
<evidence type="ECO:0000313" key="1">
    <source>
        <dbReference type="EMBL" id="GES82775.1"/>
    </source>
</evidence>
<accession>A0A8H3QJ13</accession>
<name>A0A8H3QJ13_9GLOM</name>
<reference evidence="1" key="1">
    <citation type="submission" date="2019-10" db="EMBL/GenBank/DDBJ databases">
        <title>Conservation and host-specific expression of non-tandemly repeated heterogenous ribosome RNA gene in arbuscular mycorrhizal fungi.</title>
        <authorList>
            <person name="Maeda T."/>
            <person name="Kobayashi Y."/>
            <person name="Nakagawa T."/>
            <person name="Ezawa T."/>
            <person name="Yamaguchi K."/>
            <person name="Bino T."/>
            <person name="Nishimoto Y."/>
            <person name="Shigenobu S."/>
            <person name="Kawaguchi M."/>
        </authorList>
    </citation>
    <scope>NUCLEOTIDE SEQUENCE</scope>
    <source>
        <strain evidence="1">HR1</strain>
    </source>
</reference>
<dbReference type="AlphaFoldDB" id="A0A8H3QJ13"/>
<sequence>MTYLIGSQPRSKKQLINGLLDWTTASIYYTKARSEEYGDFIRIRSSRYYKKLSNLFFLIRRIKVNSGQILGLVGTL</sequence>
<protein>
    <submittedName>
        <fullName evidence="1">Uncharacterized protein</fullName>
    </submittedName>
</protein>
<comment type="caution">
    <text evidence="1">The sequence shown here is derived from an EMBL/GenBank/DDBJ whole genome shotgun (WGS) entry which is preliminary data.</text>
</comment>
<gene>
    <name evidence="1" type="ORF">RCL2_000996000</name>
</gene>
<dbReference type="EMBL" id="BLAL01000062">
    <property type="protein sequence ID" value="GES82775.1"/>
    <property type="molecule type" value="Genomic_DNA"/>
</dbReference>
<organism evidence="1 2">
    <name type="scientific">Rhizophagus clarus</name>
    <dbReference type="NCBI Taxonomy" id="94130"/>
    <lineage>
        <taxon>Eukaryota</taxon>
        <taxon>Fungi</taxon>
        <taxon>Fungi incertae sedis</taxon>
        <taxon>Mucoromycota</taxon>
        <taxon>Glomeromycotina</taxon>
        <taxon>Glomeromycetes</taxon>
        <taxon>Glomerales</taxon>
        <taxon>Glomeraceae</taxon>
        <taxon>Rhizophagus</taxon>
    </lineage>
</organism>